<keyword evidence="3" id="KW-1185">Reference proteome</keyword>
<keyword evidence="1" id="KW-1133">Transmembrane helix</keyword>
<evidence type="ECO:0000256" key="1">
    <source>
        <dbReference type="SAM" id="Phobius"/>
    </source>
</evidence>
<gene>
    <name evidence="2" type="ORF">BFV95_0641</name>
</gene>
<keyword evidence="1" id="KW-0472">Membrane</keyword>
<name>A0AB36FVI6_ALTMA</name>
<feature type="transmembrane region" description="Helical" evidence="1">
    <location>
        <begin position="20"/>
        <end position="40"/>
    </location>
</feature>
<proteinExistence type="predicted"/>
<sequence length="44" mass="4828">MLPYRSPLNPICLPYGKCCAFHSAIAFVFAPVALYSNVVVARIN</sequence>
<dbReference type="Proteomes" id="UP000095392">
    <property type="component" value="Unassembled WGS sequence"/>
</dbReference>
<reference evidence="2 3" key="1">
    <citation type="submission" date="2016-09" db="EMBL/GenBank/DDBJ databases">
        <title>Draft Genome Sequence of four Alteromonas macleodii strains isolated from copper coupons and grown long-term at elevated copper levels.</title>
        <authorList>
            <person name="Cusick K."/>
            <person name="Dale J."/>
            <person name="Little B."/>
            <person name="Biffinger J."/>
        </authorList>
    </citation>
    <scope>NUCLEOTIDE SEQUENCE [LARGE SCALE GENOMIC DNA]</scope>
    <source>
        <strain evidence="2 3">KCP01</strain>
    </source>
</reference>
<accession>A0AB36FVI6</accession>
<keyword evidence="1" id="KW-0812">Transmembrane</keyword>
<evidence type="ECO:0000313" key="3">
    <source>
        <dbReference type="Proteomes" id="UP000095392"/>
    </source>
</evidence>
<comment type="caution">
    <text evidence="2">The sequence shown here is derived from an EMBL/GenBank/DDBJ whole genome shotgun (WGS) entry which is preliminary data.</text>
</comment>
<protein>
    <submittedName>
        <fullName evidence="2">Uncharacterized protein</fullName>
    </submittedName>
</protein>
<evidence type="ECO:0000313" key="2">
    <source>
        <dbReference type="EMBL" id="OES34113.1"/>
    </source>
</evidence>
<dbReference type="AlphaFoldDB" id="A0AB36FVI6"/>
<dbReference type="EMBL" id="MIPY01000008">
    <property type="protein sequence ID" value="OES34113.1"/>
    <property type="molecule type" value="Genomic_DNA"/>
</dbReference>
<organism evidence="2 3">
    <name type="scientific">Alteromonas macleodii</name>
    <name type="common">Pseudoalteromonas macleodii</name>
    <dbReference type="NCBI Taxonomy" id="28108"/>
    <lineage>
        <taxon>Bacteria</taxon>
        <taxon>Pseudomonadati</taxon>
        <taxon>Pseudomonadota</taxon>
        <taxon>Gammaproteobacteria</taxon>
        <taxon>Alteromonadales</taxon>
        <taxon>Alteromonadaceae</taxon>
        <taxon>Alteromonas/Salinimonas group</taxon>
        <taxon>Alteromonas</taxon>
    </lineage>
</organism>